<gene>
    <name evidence="1" type="ORF">AVEN_232852_1</name>
</gene>
<proteinExistence type="predicted"/>
<evidence type="ECO:0000313" key="2">
    <source>
        <dbReference type="Proteomes" id="UP000499080"/>
    </source>
</evidence>
<sequence>MMCRHLIILNIEADIEALNIAFTERAETIDLSTEQPFFLKKFKPISVEIKHLISFVGKLSEMMSNFINQMMTMVHLMVINMMSQPRLKLLK</sequence>
<protein>
    <submittedName>
        <fullName evidence="1">Uncharacterized protein</fullName>
    </submittedName>
</protein>
<dbReference type="Proteomes" id="UP000499080">
    <property type="component" value="Unassembled WGS sequence"/>
</dbReference>
<keyword evidence="2" id="KW-1185">Reference proteome</keyword>
<evidence type="ECO:0000313" key="1">
    <source>
        <dbReference type="EMBL" id="GBN72894.1"/>
    </source>
</evidence>
<dbReference type="EMBL" id="BGPR01016411">
    <property type="protein sequence ID" value="GBN72894.1"/>
    <property type="molecule type" value="Genomic_DNA"/>
</dbReference>
<organism evidence="1 2">
    <name type="scientific">Araneus ventricosus</name>
    <name type="common">Orbweaver spider</name>
    <name type="synonym">Epeira ventricosa</name>
    <dbReference type="NCBI Taxonomy" id="182803"/>
    <lineage>
        <taxon>Eukaryota</taxon>
        <taxon>Metazoa</taxon>
        <taxon>Ecdysozoa</taxon>
        <taxon>Arthropoda</taxon>
        <taxon>Chelicerata</taxon>
        <taxon>Arachnida</taxon>
        <taxon>Araneae</taxon>
        <taxon>Araneomorphae</taxon>
        <taxon>Entelegynae</taxon>
        <taxon>Araneoidea</taxon>
        <taxon>Araneidae</taxon>
        <taxon>Araneus</taxon>
    </lineage>
</organism>
<comment type="caution">
    <text evidence="1">The sequence shown here is derived from an EMBL/GenBank/DDBJ whole genome shotgun (WGS) entry which is preliminary data.</text>
</comment>
<reference evidence="1 2" key="1">
    <citation type="journal article" date="2019" name="Sci. Rep.">
        <title>Orb-weaving spider Araneus ventricosus genome elucidates the spidroin gene catalogue.</title>
        <authorList>
            <person name="Kono N."/>
            <person name="Nakamura H."/>
            <person name="Ohtoshi R."/>
            <person name="Moran D.A.P."/>
            <person name="Shinohara A."/>
            <person name="Yoshida Y."/>
            <person name="Fujiwara M."/>
            <person name="Mori M."/>
            <person name="Tomita M."/>
            <person name="Arakawa K."/>
        </authorList>
    </citation>
    <scope>NUCLEOTIDE SEQUENCE [LARGE SCALE GENOMIC DNA]</scope>
</reference>
<name>A0A4Y2RAS1_ARAVE</name>
<dbReference type="AlphaFoldDB" id="A0A4Y2RAS1"/>
<accession>A0A4Y2RAS1</accession>